<accession>A0A9W8ISG8</accession>
<dbReference type="AlphaFoldDB" id="A0A9W8ISG8"/>
<organism evidence="2 3">
    <name type="scientific">Coemansia aciculifera</name>
    <dbReference type="NCBI Taxonomy" id="417176"/>
    <lineage>
        <taxon>Eukaryota</taxon>
        <taxon>Fungi</taxon>
        <taxon>Fungi incertae sedis</taxon>
        <taxon>Zoopagomycota</taxon>
        <taxon>Kickxellomycotina</taxon>
        <taxon>Kickxellomycetes</taxon>
        <taxon>Kickxellales</taxon>
        <taxon>Kickxellaceae</taxon>
        <taxon>Coemansia</taxon>
    </lineage>
</organism>
<feature type="chain" id="PRO_5040857098" description="F-box domain-containing protein" evidence="1">
    <location>
        <begin position="18"/>
        <end position="583"/>
    </location>
</feature>
<keyword evidence="3" id="KW-1185">Reference proteome</keyword>
<comment type="caution">
    <text evidence="2">The sequence shown here is derived from an EMBL/GenBank/DDBJ whole genome shotgun (WGS) entry which is preliminary data.</text>
</comment>
<keyword evidence="1" id="KW-0732">Signal</keyword>
<evidence type="ECO:0000256" key="1">
    <source>
        <dbReference type="SAM" id="SignalP"/>
    </source>
</evidence>
<dbReference type="EMBL" id="JANBUY010000037">
    <property type="protein sequence ID" value="KAJ2866484.1"/>
    <property type="molecule type" value="Genomic_DNA"/>
</dbReference>
<reference evidence="2" key="1">
    <citation type="submission" date="2022-07" db="EMBL/GenBank/DDBJ databases">
        <title>Phylogenomic reconstructions and comparative analyses of Kickxellomycotina fungi.</title>
        <authorList>
            <person name="Reynolds N.K."/>
            <person name="Stajich J.E."/>
            <person name="Barry K."/>
            <person name="Grigoriev I.V."/>
            <person name="Crous P."/>
            <person name="Smith M.E."/>
        </authorList>
    </citation>
    <scope>NUCLEOTIDE SEQUENCE</scope>
    <source>
        <strain evidence="2">RSA 476</strain>
    </source>
</reference>
<gene>
    <name evidence="2" type="ORF">GGH94_001525</name>
</gene>
<feature type="signal peptide" evidence="1">
    <location>
        <begin position="1"/>
        <end position="17"/>
    </location>
</feature>
<proteinExistence type="predicted"/>
<evidence type="ECO:0000313" key="3">
    <source>
        <dbReference type="Proteomes" id="UP001140074"/>
    </source>
</evidence>
<evidence type="ECO:0008006" key="4">
    <source>
        <dbReference type="Google" id="ProtNLM"/>
    </source>
</evidence>
<name>A0A9W8ISG8_9FUNG</name>
<protein>
    <recommendedName>
        <fullName evidence="4">F-box domain-containing protein</fullName>
    </recommendedName>
</protein>
<dbReference type="Proteomes" id="UP001140074">
    <property type="component" value="Unassembled WGS sequence"/>
</dbReference>
<sequence length="583" mass="65788">MLPLSLFQLLPIHIVELIVDHLVASNRLLAEGVTTESPEHKLLLLPLLWVCHNFRAISCLAFYRANTVKFKGDEYEKDVGQYWWSKRLKKFYPSTYHLAREIHILLDKSGFYAGKTLEVLSRAPFDGCAFPQARKLIFTFHPYREQDYVTPGAAEIDANISAFVQRVKQIAPMVCEVEVVGTSNPVTLPSDNKHINDFMSQVFQLVTRVVYKTNEHNVPLVLPAANISHLAHIDIDVSVDFIVANTPVMPQAQNNAVMHLARQNAGTLQFLSIGTFTWDHISDLVKDASGDGIAYPQLRVLKLKSGWNSNEHRRPVITKVVPFPQLCHLRVAGTFPFGDDILFRGNAGTLKCLNITLDRDMAIMLQRHSIFTPVSHPRLRCVKIEVPHGPILKDFATDETLLKFLLDIAPAATMREIKGICSNPWFHSSLPVFGNYTNIQILVLPDTRLTLWDAITLIDLLPHLSEVHNPSPVVGPLPADVTVDTLAAFVVSKHISMSKRFRCWRITYEDKWVSRGDTVLCVLLLALVCPNFDHVFTSSPNNGLFMTHMKETMSTDMFLSYASRLQRLLPNNMRTEISNVKAI</sequence>
<evidence type="ECO:0000313" key="2">
    <source>
        <dbReference type="EMBL" id="KAJ2866484.1"/>
    </source>
</evidence>